<keyword evidence="5" id="KW-0812">Transmembrane</keyword>
<dbReference type="GO" id="GO:0022857">
    <property type="term" value="F:transmembrane transporter activity"/>
    <property type="evidence" value="ECO:0007669"/>
    <property type="project" value="TreeGrafter"/>
</dbReference>
<protein>
    <recommendedName>
        <fullName evidence="7">HMA domain-containing protein</fullName>
    </recommendedName>
</protein>
<dbReference type="PANTHER" id="PTHR48085">
    <property type="entry name" value="CADMIUM/ZINC-TRANSPORTING ATPASE HMA2-RELATED"/>
    <property type="match status" value="1"/>
</dbReference>
<organism evidence="8 9">
    <name type="scientific">Asparagus officinalis</name>
    <name type="common">Garden asparagus</name>
    <dbReference type="NCBI Taxonomy" id="4686"/>
    <lineage>
        <taxon>Eukaryota</taxon>
        <taxon>Viridiplantae</taxon>
        <taxon>Streptophyta</taxon>
        <taxon>Embryophyta</taxon>
        <taxon>Tracheophyta</taxon>
        <taxon>Spermatophyta</taxon>
        <taxon>Magnoliopsida</taxon>
        <taxon>Liliopsida</taxon>
        <taxon>Asparagales</taxon>
        <taxon>Asparagaceae</taxon>
        <taxon>Asparagoideae</taxon>
        <taxon>Asparagus</taxon>
    </lineage>
</organism>
<dbReference type="EMBL" id="CM007385">
    <property type="protein sequence ID" value="ONK69494.1"/>
    <property type="molecule type" value="Genomic_DNA"/>
</dbReference>
<dbReference type="Gene3D" id="3.30.70.100">
    <property type="match status" value="1"/>
</dbReference>
<evidence type="ECO:0000256" key="5">
    <source>
        <dbReference type="SAM" id="Phobius"/>
    </source>
</evidence>
<feature type="signal peptide" evidence="6">
    <location>
        <begin position="1"/>
        <end position="15"/>
    </location>
</feature>
<evidence type="ECO:0000313" key="9">
    <source>
        <dbReference type="Proteomes" id="UP000243459"/>
    </source>
</evidence>
<keyword evidence="4" id="KW-0067">ATP-binding</keyword>
<comment type="subcellular location">
    <subcellularLocation>
        <location evidence="1">Membrane</location>
        <topology evidence="1">Multi-pass membrane protein</topology>
    </subcellularLocation>
</comment>
<evidence type="ECO:0000256" key="2">
    <source>
        <dbReference type="ARBA" id="ARBA00006024"/>
    </source>
</evidence>
<feature type="transmembrane region" description="Helical" evidence="5">
    <location>
        <begin position="164"/>
        <end position="192"/>
    </location>
</feature>
<reference evidence="9" key="1">
    <citation type="journal article" date="2017" name="Nat. Commun.">
        <title>The asparagus genome sheds light on the origin and evolution of a young Y chromosome.</title>
        <authorList>
            <person name="Harkess A."/>
            <person name="Zhou J."/>
            <person name="Xu C."/>
            <person name="Bowers J.E."/>
            <person name="Van der Hulst R."/>
            <person name="Ayyampalayam S."/>
            <person name="Mercati F."/>
            <person name="Riccardi P."/>
            <person name="McKain M.R."/>
            <person name="Kakrana A."/>
            <person name="Tang H."/>
            <person name="Ray J."/>
            <person name="Groenendijk J."/>
            <person name="Arikit S."/>
            <person name="Mathioni S.M."/>
            <person name="Nakano M."/>
            <person name="Shan H."/>
            <person name="Telgmann-Rauber A."/>
            <person name="Kanno A."/>
            <person name="Yue Z."/>
            <person name="Chen H."/>
            <person name="Li W."/>
            <person name="Chen Y."/>
            <person name="Xu X."/>
            <person name="Zhang Y."/>
            <person name="Luo S."/>
            <person name="Chen H."/>
            <person name="Gao J."/>
            <person name="Mao Z."/>
            <person name="Pires J.C."/>
            <person name="Luo M."/>
            <person name="Kudrna D."/>
            <person name="Wing R.A."/>
            <person name="Meyers B.C."/>
            <person name="Yi K."/>
            <person name="Kong H."/>
            <person name="Lavrijsen P."/>
            <person name="Sunseri F."/>
            <person name="Falavigna A."/>
            <person name="Ye Y."/>
            <person name="Leebens-Mack J.H."/>
            <person name="Chen G."/>
        </authorList>
    </citation>
    <scope>NUCLEOTIDE SEQUENCE [LARGE SCALE GENOMIC DNA]</scope>
    <source>
        <strain evidence="9">cv. DH0086</strain>
    </source>
</reference>
<feature type="chain" id="PRO_5024437503" description="HMA domain-containing protein" evidence="6">
    <location>
        <begin position="16"/>
        <end position="276"/>
    </location>
</feature>
<dbReference type="PROSITE" id="PS50846">
    <property type="entry name" value="HMA_2"/>
    <property type="match status" value="1"/>
</dbReference>
<gene>
    <name evidence="8" type="ORF">A4U43_C05F23530</name>
</gene>
<dbReference type="CDD" id="cd00371">
    <property type="entry name" value="HMA"/>
    <property type="match status" value="1"/>
</dbReference>
<keyword evidence="9" id="KW-1185">Reference proteome</keyword>
<accession>A0A5P1EUL5</accession>
<dbReference type="AlphaFoldDB" id="A0A5P1EUL5"/>
<evidence type="ECO:0000259" key="7">
    <source>
        <dbReference type="PROSITE" id="PS50846"/>
    </source>
</evidence>
<name>A0A5P1EUL5_ASPOF</name>
<dbReference type="InterPro" id="IPR006121">
    <property type="entry name" value="HMA_dom"/>
</dbReference>
<evidence type="ECO:0000256" key="6">
    <source>
        <dbReference type="SAM" id="SignalP"/>
    </source>
</evidence>
<keyword evidence="5" id="KW-1133">Transmembrane helix</keyword>
<dbReference type="PANTHER" id="PTHR48085:SF5">
    <property type="entry name" value="CADMIUM_ZINC-TRANSPORTING ATPASE HMA4-RELATED"/>
    <property type="match status" value="1"/>
</dbReference>
<proteinExistence type="inferred from homology"/>
<feature type="domain" description="HMA" evidence="7">
    <location>
        <begin position="29"/>
        <end position="95"/>
    </location>
</feature>
<dbReference type="InterPro" id="IPR036163">
    <property type="entry name" value="HMA_dom_sf"/>
</dbReference>
<evidence type="ECO:0000256" key="4">
    <source>
        <dbReference type="ARBA" id="ARBA00022840"/>
    </source>
</evidence>
<dbReference type="SUPFAM" id="SSF55008">
    <property type="entry name" value="HMA, heavy metal-associated domain"/>
    <property type="match status" value="1"/>
</dbReference>
<comment type="similarity">
    <text evidence="2">Belongs to the cation transport ATPase (P-type) (TC 3.A.3) family. Type IB subfamily.</text>
</comment>
<dbReference type="Proteomes" id="UP000243459">
    <property type="component" value="Chromosome 5"/>
</dbReference>
<sequence length="276" mass="29973">MLLLPPLSLLLSVQCDEVTGAANRGGTITKSYFDVLGICCPSEVPLIEKILKPIDGVYKVSVIVPSRTVIVEHDPHLISQFQIVKALNQARLEATIRAYGTDKVINKWPSPYILACGMFLLISLLQIFFRPLQWLAIAAVAVGLPPILLRSIAAIRRCTLDINILMLIAVGGAVALRDFSEAGFIVFLFTIAEWLETMASHKATTGMSALMSMAPQKAILAETGQVVDARDVKVNTILAVKSPIDGICGLRKSEVRANIPRGQTSPICCVGRYPQH</sequence>
<evidence type="ECO:0000313" key="8">
    <source>
        <dbReference type="EMBL" id="ONK69494.1"/>
    </source>
</evidence>
<keyword evidence="5" id="KW-0472">Membrane</keyword>
<dbReference type="Gramene" id="ONK69494">
    <property type="protein sequence ID" value="ONK69494"/>
    <property type="gene ID" value="A4U43_C05F23530"/>
</dbReference>
<dbReference type="FunFam" id="3.30.70.100:FF:000022">
    <property type="entry name" value="Putative cadmium/zinc-transporting ATPase 3"/>
    <property type="match status" value="1"/>
</dbReference>
<feature type="transmembrane region" description="Helical" evidence="5">
    <location>
        <begin position="134"/>
        <end position="152"/>
    </location>
</feature>
<keyword evidence="3" id="KW-0547">Nucleotide-binding</keyword>
<dbReference type="InterPro" id="IPR051014">
    <property type="entry name" value="Cation_Transport_ATPase_IB"/>
</dbReference>
<dbReference type="GO" id="GO:0046872">
    <property type="term" value="F:metal ion binding"/>
    <property type="evidence" value="ECO:0007669"/>
    <property type="project" value="InterPro"/>
</dbReference>
<dbReference type="GO" id="GO:0016020">
    <property type="term" value="C:membrane"/>
    <property type="evidence" value="ECO:0007669"/>
    <property type="project" value="UniProtKB-SubCell"/>
</dbReference>
<keyword evidence="6" id="KW-0732">Signal</keyword>
<dbReference type="GO" id="GO:0005524">
    <property type="term" value="F:ATP binding"/>
    <property type="evidence" value="ECO:0007669"/>
    <property type="project" value="UniProtKB-KW"/>
</dbReference>
<evidence type="ECO:0000256" key="1">
    <source>
        <dbReference type="ARBA" id="ARBA00004141"/>
    </source>
</evidence>
<evidence type="ECO:0000256" key="3">
    <source>
        <dbReference type="ARBA" id="ARBA00022741"/>
    </source>
</evidence>